<dbReference type="InterPro" id="IPR038727">
    <property type="entry name" value="NadR/Ttd14_AAA_dom"/>
</dbReference>
<feature type="domain" description="NadR/Ttd14 AAA" evidence="1">
    <location>
        <begin position="4"/>
        <end position="164"/>
    </location>
</feature>
<evidence type="ECO:0000313" key="2">
    <source>
        <dbReference type="EMBL" id="EGU35875.1"/>
    </source>
</evidence>
<dbReference type="Gene3D" id="3.40.50.300">
    <property type="entry name" value="P-loop containing nucleotide triphosphate hydrolases"/>
    <property type="match status" value="1"/>
</dbReference>
<dbReference type="RefSeq" id="WP_006713713.1">
    <property type="nucleotide sequence ID" value="NZ_AFWF01000218.1"/>
</dbReference>
<reference evidence="2 3" key="1">
    <citation type="journal article" date="2012" name="Int. J. Syst. Evol. Microbiol.">
        <title>Vibrio caribbeanicus sp. nov., isolated from the marine sponge Scleritoderma cyanea.</title>
        <authorList>
            <person name="Hoffmann M."/>
            <person name="Monday S.R."/>
            <person name="Allard M.W."/>
            <person name="Strain E.A."/>
            <person name="Whittaker P."/>
            <person name="Naum M."/>
            <person name="McCarthy P.J."/>
            <person name="Lopez J.V."/>
            <person name="Fischer M."/>
            <person name="Brown E.W."/>
        </authorList>
    </citation>
    <scope>NUCLEOTIDE SEQUENCE [LARGE SCALE GENOMIC DNA]</scope>
    <source>
        <strain evidence="2 3">ATCC 700023</strain>
    </source>
</reference>
<dbReference type="Proteomes" id="UP000004605">
    <property type="component" value="Unassembled WGS sequence"/>
</dbReference>
<proteinExistence type="predicted"/>
<evidence type="ECO:0000313" key="3">
    <source>
        <dbReference type="Proteomes" id="UP000004605"/>
    </source>
</evidence>
<dbReference type="OrthoDB" id="5638848at2"/>
<comment type="caution">
    <text evidence="2">The sequence shown here is derived from an EMBL/GenBank/DDBJ whole genome shotgun (WGS) entry which is preliminary data.</text>
</comment>
<protein>
    <recommendedName>
        <fullName evidence="1">NadR/Ttd14 AAA domain-containing protein</fullName>
    </recommendedName>
</protein>
<dbReference type="AlphaFoldDB" id="F9S5D3"/>
<keyword evidence="3" id="KW-1185">Reference proteome</keyword>
<dbReference type="Pfam" id="PF13521">
    <property type="entry name" value="AAA_28"/>
    <property type="match status" value="1"/>
</dbReference>
<dbReference type="SUPFAM" id="SSF52540">
    <property type="entry name" value="P-loop containing nucleoside triphosphate hydrolases"/>
    <property type="match status" value="1"/>
</dbReference>
<organism evidence="2 3">
    <name type="scientific">Vibrio ichthyoenteri ATCC 700023</name>
    <dbReference type="NCBI Taxonomy" id="870968"/>
    <lineage>
        <taxon>Bacteria</taxon>
        <taxon>Pseudomonadati</taxon>
        <taxon>Pseudomonadota</taxon>
        <taxon>Gammaproteobacteria</taxon>
        <taxon>Vibrionales</taxon>
        <taxon>Vibrionaceae</taxon>
        <taxon>Vibrio</taxon>
    </lineage>
</organism>
<sequence length="179" mass="19635">MLPIIITGGPGAGKTSLINALADKGYATFEEVSRTLIEQQAQLEKGILPWHDLPGFAALCLASMSEQKQQASSHRVAFLDRAIPDICGYLAQAELEIDARYLQASAGYHAQVFFCRPHQAIYVQDEVRPYPFDGALAIHDSLVAIYQQLGYQVVEVPWGSLDDRVTFIESALALPSVTE</sequence>
<dbReference type="EMBL" id="AFWF01000218">
    <property type="protein sequence ID" value="EGU35875.1"/>
    <property type="molecule type" value="Genomic_DNA"/>
</dbReference>
<dbReference type="InterPro" id="IPR027417">
    <property type="entry name" value="P-loop_NTPase"/>
</dbReference>
<evidence type="ECO:0000259" key="1">
    <source>
        <dbReference type="Pfam" id="PF13521"/>
    </source>
</evidence>
<gene>
    <name evidence="2" type="ORF">VII00023_14403</name>
</gene>
<name>F9S5D3_9VIBR</name>
<accession>F9S5D3</accession>